<dbReference type="EMBL" id="WVTA01000013">
    <property type="protein sequence ID" value="KAK3202826.1"/>
    <property type="molecule type" value="Genomic_DNA"/>
</dbReference>
<keyword evidence="2" id="KW-0472">Membrane</keyword>
<protein>
    <recommendedName>
        <fullName evidence="5">Mid2 domain-containing protein</fullName>
    </recommendedName>
</protein>
<proteinExistence type="predicted"/>
<evidence type="ECO:0000256" key="1">
    <source>
        <dbReference type="SAM" id="MobiDB-lite"/>
    </source>
</evidence>
<comment type="caution">
    <text evidence="3">The sequence shown here is derived from an EMBL/GenBank/DDBJ whole genome shotgun (WGS) entry which is preliminary data.</text>
</comment>
<feature type="compositionally biased region" description="Basic and acidic residues" evidence="1">
    <location>
        <begin position="241"/>
        <end position="253"/>
    </location>
</feature>
<name>A0AAN6LTB0_9PLEO</name>
<feature type="transmembrane region" description="Helical" evidence="2">
    <location>
        <begin position="148"/>
        <end position="170"/>
    </location>
</feature>
<evidence type="ECO:0000313" key="3">
    <source>
        <dbReference type="EMBL" id="KAK3202826.1"/>
    </source>
</evidence>
<evidence type="ECO:0000256" key="2">
    <source>
        <dbReference type="SAM" id="Phobius"/>
    </source>
</evidence>
<feature type="region of interest" description="Disordered" evidence="1">
    <location>
        <begin position="223"/>
        <end position="264"/>
    </location>
</feature>
<evidence type="ECO:0008006" key="5">
    <source>
        <dbReference type="Google" id="ProtNLM"/>
    </source>
</evidence>
<gene>
    <name evidence="3" type="ORF">GRF29_154g900149</name>
</gene>
<keyword evidence="2" id="KW-0812">Transmembrane</keyword>
<keyword evidence="2" id="KW-1133">Transmembrane helix</keyword>
<reference evidence="3 4" key="1">
    <citation type="submission" date="2021-02" db="EMBL/GenBank/DDBJ databases">
        <title>Genome assembly of Pseudopithomyces chartarum.</title>
        <authorList>
            <person name="Jauregui R."/>
            <person name="Singh J."/>
            <person name="Voisey C."/>
        </authorList>
    </citation>
    <scope>NUCLEOTIDE SEQUENCE [LARGE SCALE GENOMIC DNA]</scope>
    <source>
        <strain evidence="3 4">AGR01</strain>
    </source>
</reference>
<organism evidence="3 4">
    <name type="scientific">Pseudopithomyces chartarum</name>
    <dbReference type="NCBI Taxonomy" id="1892770"/>
    <lineage>
        <taxon>Eukaryota</taxon>
        <taxon>Fungi</taxon>
        <taxon>Dikarya</taxon>
        <taxon>Ascomycota</taxon>
        <taxon>Pezizomycotina</taxon>
        <taxon>Dothideomycetes</taxon>
        <taxon>Pleosporomycetidae</taxon>
        <taxon>Pleosporales</taxon>
        <taxon>Massarineae</taxon>
        <taxon>Didymosphaeriaceae</taxon>
        <taxon>Pseudopithomyces</taxon>
    </lineage>
</organism>
<feature type="region of interest" description="Disordered" evidence="1">
    <location>
        <begin position="117"/>
        <end position="146"/>
    </location>
</feature>
<feature type="compositionally biased region" description="Polar residues" evidence="1">
    <location>
        <begin position="181"/>
        <end position="190"/>
    </location>
</feature>
<feature type="region of interest" description="Disordered" evidence="1">
    <location>
        <begin position="176"/>
        <end position="202"/>
    </location>
</feature>
<sequence>MVQMERQRILGNCKDGTVWSPGLEATRRTFCQDIKHDKEWVAFYGPEILNSTASLPIGTAVISWYSSHSNFSTRWVNTGPETPEFTAPFATKESSDASQPTASAGATDTLLYTIGASTLGNNQPTSTSNSTADLPKEAPSSHGPNTKLAVGMGMGIPVVLAALGLLGYFLRKRRAKAGTGEQLNPASMGNQGDGTHMGEQSTGAAGEAYGYSVKAELPAEEKPARISEMEGSNVHSTGTSKHSEKKDVREHGAVNDPVVFELPG</sequence>
<keyword evidence="4" id="KW-1185">Reference proteome</keyword>
<dbReference type="Proteomes" id="UP001280581">
    <property type="component" value="Unassembled WGS sequence"/>
</dbReference>
<feature type="compositionally biased region" description="Polar residues" evidence="1">
    <location>
        <begin position="117"/>
        <end position="132"/>
    </location>
</feature>
<dbReference type="AlphaFoldDB" id="A0AAN6LTB0"/>
<accession>A0AAN6LTB0</accession>
<evidence type="ECO:0000313" key="4">
    <source>
        <dbReference type="Proteomes" id="UP001280581"/>
    </source>
</evidence>